<keyword evidence="4" id="KW-1185">Reference proteome</keyword>
<evidence type="ECO:0000256" key="1">
    <source>
        <dbReference type="PROSITE-ProRule" id="PRU00283"/>
    </source>
</evidence>
<accession>A0A0M0J5Q5</accession>
<feature type="binding site" evidence="1">
    <location>
        <begin position="206"/>
        <end position="213"/>
    </location>
    <ligand>
        <name>ATP</name>
        <dbReference type="ChEBI" id="CHEBI:30616"/>
    </ligand>
</feature>
<dbReference type="GO" id="GO:0005524">
    <property type="term" value="F:ATP binding"/>
    <property type="evidence" value="ECO:0007669"/>
    <property type="project" value="UniProtKB-UniRule"/>
</dbReference>
<dbReference type="Gene3D" id="3.40.850.10">
    <property type="entry name" value="Kinesin motor domain"/>
    <property type="match status" value="1"/>
</dbReference>
<dbReference type="GO" id="GO:0005871">
    <property type="term" value="C:kinesin complex"/>
    <property type="evidence" value="ECO:0007669"/>
    <property type="project" value="TreeGrafter"/>
</dbReference>
<protein>
    <submittedName>
        <fullName evidence="3">Kinesin motor domain containing protein</fullName>
    </submittedName>
</protein>
<reference evidence="4" key="1">
    <citation type="journal article" date="2015" name="PLoS Genet.">
        <title>Genome Sequence and Transcriptome Analyses of Chrysochromulina tobin: Metabolic Tools for Enhanced Algal Fitness in the Prominent Order Prymnesiales (Haptophyceae).</title>
        <authorList>
            <person name="Hovde B.T."/>
            <person name="Deodato C.R."/>
            <person name="Hunsperger H.M."/>
            <person name="Ryken S.A."/>
            <person name="Yost W."/>
            <person name="Jha R.K."/>
            <person name="Patterson J."/>
            <person name="Monnat R.J. Jr."/>
            <person name="Barlow S.B."/>
            <person name="Starkenburg S.R."/>
            <person name="Cattolico R.A."/>
        </authorList>
    </citation>
    <scope>NUCLEOTIDE SEQUENCE</scope>
    <source>
        <strain evidence="4">CCMP291</strain>
    </source>
</reference>
<dbReference type="PRINTS" id="PR00380">
    <property type="entry name" value="KINESINHEAVY"/>
</dbReference>
<dbReference type="PANTHER" id="PTHR24115:SF1004">
    <property type="entry name" value="KINESIN-LIKE PROTEIN KIF15"/>
    <property type="match status" value="1"/>
</dbReference>
<dbReference type="GO" id="GO:0016887">
    <property type="term" value="F:ATP hydrolysis activity"/>
    <property type="evidence" value="ECO:0007669"/>
    <property type="project" value="TreeGrafter"/>
</dbReference>
<dbReference type="PANTHER" id="PTHR24115">
    <property type="entry name" value="KINESIN-RELATED"/>
    <property type="match status" value="1"/>
</dbReference>
<dbReference type="EMBL" id="JWZX01003356">
    <property type="protein sequence ID" value="KOO21528.1"/>
    <property type="molecule type" value="Genomic_DNA"/>
</dbReference>
<dbReference type="SUPFAM" id="SSF52540">
    <property type="entry name" value="P-loop containing nucleoside triphosphate hydrolases"/>
    <property type="match status" value="1"/>
</dbReference>
<dbReference type="GO" id="GO:0005874">
    <property type="term" value="C:microtubule"/>
    <property type="evidence" value="ECO:0007669"/>
    <property type="project" value="TreeGrafter"/>
</dbReference>
<keyword evidence="1" id="KW-0505">Motor protein</keyword>
<dbReference type="InterPro" id="IPR001752">
    <property type="entry name" value="Kinesin_motor_dom"/>
</dbReference>
<keyword evidence="1" id="KW-0547">Nucleotide-binding</keyword>
<dbReference type="InterPro" id="IPR027417">
    <property type="entry name" value="P-loop_NTPase"/>
</dbReference>
<dbReference type="InterPro" id="IPR027640">
    <property type="entry name" value="Kinesin-like_fam"/>
</dbReference>
<gene>
    <name evidence="3" type="ORF">Ctob_001907</name>
</gene>
<comment type="similarity">
    <text evidence="1">Belongs to the TRAFAC class myosin-kinesin ATPase superfamily. Kinesin family.</text>
</comment>
<dbReference type="InterPro" id="IPR036961">
    <property type="entry name" value="Kinesin_motor_dom_sf"/>
</dbReference>
<keyword evidence="1" id="KW-0067">ATP-binding</keyword>
<proteinExistence type="inferred from homology"/>
<evidence type="ECO:0000313" key="3">
    <source>
        <dbReference type="EMBL" id="KOO21528.1"/>
    </source>
</evidence>
<dbReference type="Pfam" id="PF00225">
    <property type="entry name" value="Kinesin"/>
    <property type="match status" value="1"/>
</dbReference>
<dbReference type="GO" id="GO:0007018">
    <property type="term" value="P:microtubule-based movement"/>
    <property type="evidence" value="ECO:0007669"/>
    <property type="project" value="InterPro"/>
</dbReference>
<dbReference type="PROSITE" id="PS50067">
    <property type="entry name" value="KINESIN_MOTOR_2"/>
    <property type="match status" value="1"/>
</dbReference>
<dbReference type="AlphaFoldDB" id="A0A0M0J5Q5"/>
<dbReference type="OrthoDB" id="123929at2759"/>
<dbReference type="GO" id="GO:0003777">
    <property type="term" value="F:microtubule motor activity"/>
    <property type="evidence" value="ECO:0007669"/>
    <property type="project" value="InterPro"/>
</dbReference>
<dbReference type="Proteomes" id="UP000037460">
    <property type="component" value="Unassembled WGS sequence"/>
</dbReference>
<organism evidence="3 4">
    <name type="scientific">Chrysochromulina tobinii</name>
    <dbReference type="NCBI Taxonomy" id="1460289"/>
    <lineage>
        <taxon>Eukaryota</taxon>
        <taxon>Haptista</taxon>
        <taxon>Haptophyta</taxon>
        <taxon>Prymnesiophyceae</taxon>
        <taxon>Prymnesiales</taxon>
        <taxon>Chrysochromulinaceae</taxon>
        <taxon>Chrysochromulina</taxon>
    </lineage>
</organism>
<evidence type="ECO:0000259" key="2">
    <source>
        <dbReference type="PROSITE" id="PS50067"/>
    </source>
</evidence>
<dbReference type="SMART" id="SM00129">
    <property type="entry name" value="KISc"/>
    <property type="match status" value="1"/>
</dbReference>
<feature type="domain" description="Kinesin motor" evidence="2">
    <location>
        <begin position="101"/>
        <end position="470"/>
    </location>
</feature>
<name>A0A0M0J5Q5_9EUKA</name>
<comment type="caution">
    <text evidence="3">The sequence shown here is derived from an EMBL/GenBank/DDBJ whole genome shotgun (WGS) entry which is preliminary data.</text>
</comment>
<evidence type="ECO:0000313" key="4">
    <source>
        <dbReference type="Proteomes" id="UP000037460"/>
    </source>
</evidence>
<sequence length="563" mass="60100">MTRAADLFRRKAASVVKEKANAEAASAVPAASGAEVSDVGAAAVGREMTAGRKQAIAAKEAAGAARLAALAAQKAAREEHERAINPNIAKTPIRREVPLRKPKVVVRIRPLASSGGHSNEGEPVSKRLASYGNGKIVLEDEMGVDYGGARAAHARTTEYTFAQAILGPESRQAEVHEAAAAELVQAVCADGLNGGEGYNALLFAYGQTGTGKTHTIFGPEPSWTSLRHEQSGILPRAVASILDTMRARAGRISSVLSCSALEFYMSSCLDLLDEGATCLIGADHRPLGFTTLELDSEQACLDLMARVRKTRHARATRMNEASDGHAGSSRSHCAIILTLRQLERSSARVLTTRLDVIDMAGAERPRSVQSTLLAMWDHEKGVEPTIAGQGLVINYELSQLRTAVVQATEQHYKGLPLVNTKAAGTEFIEYTKGCFDGSALLSMIVTLSPAHSCGWETWFSCTYGEDLQRLRCPVQPQKPKPLARLLAAAEAAVKRAADDLELGDTNGANPKYMARRACQLRHETRTLEELRRLAALGADGKSALSRDGGGLFDGLLDGLCVIS</sequence>
<dbReference type="GO" id="GO:0008017">
    <property type="term" value="F:microtubule binding"/>
    <property type="evidence" value="ECO:0007669"/>
    <property type="project" value="InterPro"/>
</dbReference>